<organism evidence="1 2">
    <name type="scientific">Bifidobacterium myosotis</name>
    <dbReference type="NCBI Taxonomy" id="1630166"/>
    <lineage>
        <taxon>Bacteria</taxon>
        <taxon>Bacillati</taxon>
        <taxon>Actinomycetota</taxon>
        <taxon>Actinomycetes</taxon>
        <taxon>Bifidobacteriales</taxon>
        <taxon>Bifidobacteriaceae</taxon>
        <taxon>Bifidobacterium</taxon>
    </lineage>
</organism>
<comment type="caution">
    <text evidence="1">The sequence shown here is derived from an EMBL/GenBank/DDBJ whole genome shotgun (WGS) entry which is preliminary data.</text>
</comment>
<name>A0A5M9ZIB3_9BIFI</name>
<sequence>MSDIRDPTVFDLSIREPVDATGLTRYLLDRVQWRERSFNPVIQPEVTPVTDSLLLKHELILYHCGDPYQPDWNVKAWIWRFTLTLTVLGRDPERVHRICAYLNRQIALWPYMGPTPFGKVGRLVSNPGFESGSSGDIASSKSVVAWTSSKLVQAASPRG</sequence>
<reference evidence="1 2" key="1">
    <citation type="journal article" date="2019" name="Syst. Appl. Microbiol.">
        <title>Characterization of Bifidobacterium species in feaces of the Egyptian fruit bat: Description of B. vespertilionis sp. nov. and B. rousetti sp. nov.</title>
        <authorList>
            <person name="Modesto M."/>
            <person name="Satti M."/>
            <person name="Watanabe K."/>
            <person name="Puglisi E."/>
            <person name="Morelli L."/>
            <person name="Huang C.-H."/>
            <person name="Liou J.-S."/>
            <person name="Miyashita M."/>
            <person name="Tamura T."/>
            <person name="Saito S."/>
            <person name="Mori K."/>
            <person name="Huang L."/>
            <person name="Sciavilla P."/>
            <person name="Sandri C."/>
            <person name="Spiezio C."/>
            <person name="Vitali F."/>
            <person name="Cavalieri D."/>
            <person name="Perpetuini G."/>
            <person name="Tofalo R."/>
            <person name="Bonetti A."/>
            <person name="Arita M."/>
            <person name="Mattarelli P."/>
        </authorList>
    </citation>
    <scope>NUCLEOTIDE SEQUENCE [LARGE SCALE GENOMIC DNA]</scope>
    <source>
        <strain evidence="1 2">RST17</strain>
    </source>
</reference>
<protein>
    <submittedName>
        <fullName evidence="1">Uncharacterized protein</fullName>
    </submittedName>
</protein>
<evidence type="ECO:0000313" key="2">
    <source>
        <dbReference type="Proteomes" id="UP000410049"/>
    </source>
</evidence>
<dbReference type="AlphaFoldDB" id="A0A5M9ZIB3"/>
<accession>A0A5M9ZIB3</accession>
<evidence type="ECO:0000313" key="1">
    <source>
        <dbReference type="EMBL" id="KAA8827248.1"/>
    </source>
</evidence>
<proteinExistence type="predicted"/>
<dbReference type="EMBL" id="RZUH01000007">
    <property type="protein sequence ID" value="KAA8827248.1"/>
    <property type="molecule type" value="Genomic_DNA"/>
</dbReference>
<dbReference type="RefSeq" id="WP_150379717.1">
    <property type="nucleotide sequence ID" value="NZ_RZUH01000007.1"/>
</dbReference>
<dbReference type="Proteomes" id="UP000410049">
    <property type="component" value="Unassembled WGS sequence"/>
</dbReference>
<gene>
    <name evidence="1" type="ORF">EMO91_09390</name>
</gene>